<dbReference type="InterPro" id="IPR045018">
    <property type="entry name" value="Azg-like"/>
</dbReference>
<comment type="subcellular location">
    <subcellularLocation>
        <location evidence="1 8">Cell membrane</location>
        <topology evidence="1 8">Multi-pass membrane protein</topology>
    </subcellularLocation>
</comment>
<dbReference type="PIRSF" id="PIRSF005353">
    <property type="entry name" value="PbuG"/>
    <property type="match status" value="1"/>
</dbReference>
<evidence type="ECO:0000256" key="6">
    <source>
        <dbReference type="ARBA" id="ARBA00022989"/>
    </source>
</evidence>
<feature type="transmembrane region" description="Helical" evidence="9">
    <location>
        <begin position="211"/>
        <end position="232"/>
    </location>
</feature>
<keyword evidence="5 8" id="KW-0812">Transmembrane</keyword>
<gene>
    <name evidence="10" type="ORF">WMO23_10200</name>
</gene>
<accession>A0ABV1CY83</accession>
<dbReference type="Proteomes" id="UP001433088">
    <property type="component" value="Unassembled WGS sequence"/>
</dbReference>
<evidence type="ECO:0000256" key="3">
    <source>
        <dbReference type="ARBA" id="ARBA00022448"/>
    </source>
</evidence>
<dbReference type="RefSeq" id="WP_020311637.1">
    <property type="nucleotide sequence ID" value="NZ_JBBMEU010000080.1"/>
</dbReference>
<keyword evidence="4 8" id="KW-1003">Cell membrane</keyword>
<evidence type="ECO:0000256" key="4">
    <source>
        <dbReference type="ARBA" id="ARBA00022475"/>
    </source>
</evidence>
<evidence type="ECO:0000313" key="10">
    <source>
        <dbReference type="EMBL" id="MEQ2423095.1"/>
    </source>
</evidence>
<name>A0ABV1CY83_9FIRM</name>
<dbReference type="PANTHER" id="PTHR43337:SF1">
    <property type="entry name" value="XANTHINE_URACIL PERMEASE C887.17-RELATED"/>
    <property type="match status" value="1"/>
</dbReference>
<evidence type="ECO:0000256" key="5">
    <source>
        <dbReference type="ARBA" id="ARBA00022692"/>
    </source>
</evidence>
<feature type="transmembrane region" description="Helical" evidence="9">
    <location>
        <begin position="25"/>
        <end position="42"/>
    </location>
</feature>
<dbReference type="InterPro" id="IPR026033">
    <property type="entry name" value="Azg-like_bact_archaea"/>
</dbReference>
<feature type="transmembrane region" description="Helical" evidence="9">
    <location>
        <begin position="317"/>
        <end position="339"/>
    </location>
</feature>
<organism evidence="10 11">
    <name type="scientific">Megasphaera intestinihominis</name>
    <dbReference type="NCBI Taxonomy" id="3133159"/>
    <lineage>
        <taxon>Bacteria</taxon>
        <taxon>Bacillati</taxon>
        <taxon>Bacillota</taxon>
        <taxon>Negativicutes</taxon>
        <taxon>Veillonellales</taxon>
        <taxon>Veillonellaceae</taxon>
        <taxon>Megasphaera</taxon>
    </lineage>
</organism>
<keyword evidence="7 8" id="KW-0472">Membrane</keyword>
<evidence type="ECO:0000256" key="9">
    <source>
        <dbReference type="SAM" id="Phobius"/>
    </source>
</evidence>
<feature type="transmembrane region" description="Helical" evidence="9">
    <location>
        <begin position="54"/>
        <end position="77"/>
    </location>
</feature>
<keyword evidence="6 8" id="KW-1133">Transmembrane helix</keyword>
<feature type="transmembrane region" description="Helical" evidence="9">
    <location>
        <begin position="275"/>
        <end position="297"/>
    </location>
</feature>
<proteinExistence type="inferred from homology"/>
<dbReference type="InterPro" id="IPR006043">
    <property type="entry name" value="NCS2"/>
</dbReference>
<reference evidence="10 11" key="1">
    <citation type="submission" date="2024-03" db="EMBL/GenBank/DDBJ databases">
        <title>Human intestinal bacterial collection.</title>
        <authorList>
            <person name="Pauvert C."/>
            <person name="Hitch T.C.A."/>
            <person name="Clavel T."/>
        </authorList>
    </citation>
    <scope>NUCLEOTIDE SEQUENCE [LARGE SCALE GENOMIC DNA]</scope>
    <source>
        <strain evidence="10 11">CLA-AA-H81</strain>
    </source>
</reference>
<evidence type="ECO:0000313" key="11">
    <source>
        <dbReference type="Proteomes" id="UP001433088"/>
    </source>
</evidence>
<dbReference type="PANTHER" id="PTHR43337">
    <property type="entry name" value="XANTHINE/URACIL PERMEASE C887.17-RELATED"/>
    <property type="match status" value="1"/>
</dbReference>
<keyword evidence="11" id="KW-1185">Reference proteome</keyword>
<feature type="transmembrane region" description="Helical" evidence="9">
    <location>
        <begin position="375"/>
        <end position="398"/>
    </location>
</feature>
<evidence type="ECO:0000256" key="2">
    <source>
        <dbReference type="ARBA" id="ARBA00005697"/>
    </source>
</evidence>
<evidence type="ECO:0000256" key="1">
    <source>
        <dbReference type="ARBA" id="ARBA00004651"/>
    </source>
</evidence>
<keyword evidence="3 8" id="KW-0813">Transport</keyword>
<protein>
    <submittedName>
        <fullName evidence="10">NCS2 family permease</fullName>
    </submittedName>
</protein>
<feature type="transmembrane region" description="Helical" evidence="9">
    <location>
        <begin position="181"/>
        <end position="204"/>
    </location>
</feature>
<feature type="transmembrane region" description="Helical" evidence="9">
    <location>
        <begin position="446"/>
        <end position="463"/>
    </location>
</feature>
<dbReference type="Pfam" id="PF00860">
    <property type="entry name" value="Xan_ur_permease"/>
    <property type="match status" value="1"/>
</dbReference>
<comment type="similarity">
    <text evidence="2 8">Belongs to the nucleobase:cation symporter-2 (NCS2) (TC 2.A.40) family. Azg-like subfamily.</text>
</comment>
<dbReference type="EMBL" id="JBBMEU010000080">
    <property type="protein sequence ID" value="MEQ2423095.1"/>
    <property type="molecule type" value="Genomic_DNA"/>
</dbReference>
<feature type="transmembrane region" description="Helical" evidence="9">
    <location>
        <begin position="410"/>
        <end position="439"/>
    </location>
</feature>
<evidence type="ECO:0000256" key="7">
    <source>
        <dbReference type="ARBA" id="ARBA00023136"/>
    </source>
</evidence>
<comment type="caution">
    <text evidence="10">The sequence shown here is derived from an EMBL/GenBank/DDBJ whole genome shotgun (WGS) entry which is preliminary data.</text>
</comment>
<feature type="transmembrane region" description="Helical" evidence="9">
    <location>
        <begin position="351"/>
        <end position="368"/>
    </location>
</feature>
<feature type="transmembrane region" description="Helical" evidence="9">
    <location>
        <begin position="89"/>
        <end position="120"/>
    </location>
</feature>
<sequence length="464" mass="49553">MENQPSFLDRFFHLSENGTTVRTEILAGITTFMTMAYILAVNPTIMSAAGMDKGAVLTATALASLIGTLCMAFFANYPFALAPGMGLNAFFAFTVVLQMGYTWEMALAAVFFEGVIFIILSLTNVREAIFNAIPMTLKKAVSAGIGLFIALIGLLNAQIIVANPATKIALFSFKQSAATGTFHTVGITVLLAMIGIVFTAVLMVKKVRGNILWGILFTWILAILCELTGLYVPNPEMKMFSVIPDLSGGAAAFAPASLSPIFGQLDFSRVFSLDFLVVMFAFLFVDIFDTLGTLIGVSSKANMLDERGRLPRIKGALLADAVATTVGAVIGTSTTTTFVESATGVSEGGRTGLTAVCVAVLFALSLFLSPFFMAIPAFATAPALVIVGFLMLTSVAGIDFDDFSESIPAYITIIAMPFCYSISEGISFGIISYVVINLLTGKREKISLLMYCLAVIFVMKYIFL</sequence>
<feature type="transmembrane region" description="Helical" evidence="9">
    <location>
        <begin position="140"/>
        <end position="161"/>
    </location>
</feature>
<evidence type="ECO:0000256" key="8">
    <source>
        <dbReference type="PIRNR" id="PIRNR005353"/>
    </source>
</evidence>